<dbReference type="GO" id="GO:0005759">
    <property type="term" value="C:mitochondrial matrix"/>
    <property type="evidence" value="ECO:0007669"/>
    <property type="project" value="TreeGrafter"/>
</dbReference>
<evidence type="ECO:0000313" key="3">
    <source>
        <dbReference type="Proteomes" id="UP000604046"/>
    </source>
</evidence>
<reference evidence="2" key="1">
    <citation type="submission" date="2021-02" db="EMBL/GenBank/DDBJ databases">
        <authorList>
            <person name="Dougan E. K."/>
            <person name="Rhodes N."/>
            <person name="Thang M."/>
            <person name="Chan C."/>
        </authorList>
    </citation>
    <scope>NUCLEOTIDE SEQUENCE</scope>
</reference>
<organism evidence="2 3">
    <name type="scientific">Symbiodinium natans</name>
    <dbReference type="NCBI Taxonomy" id="878477"/>
    <lineage>
        <taxon>Eukaryota</taxon>
        <taxon>Sar</taxon>
        <taxon>Alveolata</taxon>
        <taxon>Dinophyceae</taxon>
        <taxon>Suessiales</taxon>
        <taxon>Symbiodiniaceae</taxon>
        <taxon>Symbiodinium</taxon>
    </lineage>
</organism>
<dbReference type="GO" id="GO:0044528">
    <property type="term" value="P:regulation of mitochondrial mRNA stability"/>
    <property type="evidence" value="ECO:0007669"/>
    <property type="project" value="TreeGrafter"/>
</dbReference>
<protein>
    <submittedName>
        <fullName evidence="2">RAP protein</fullName>
    </submittedName>
</protein>
<proteinExistence type="predicted"/>
<dbReference type="PANTHER" id="PTHR21228:SF40">
    <property type="entry name" value="LD45607P"/>
    <property type="match status" value="1"/>
</dbReference>
<keyword evidence="3" id="KW-1185">Reference proteome</keyword>
<sequence length="721" mass="81014">MEDVEELLHTADEMLTGFDMLNTITVLNRLSRLRGANKLHHDPRVLEVLYRIEAWLSHAGVPGAAEMVGPEMVHARHLASITTALARLQWKDSTAGRLLRIIASIAPPLLATSRARDLSNLAWGFATLDLRKFDSVMMAIAREAVVQISDFTEQNLSNTCWAFAKIGIRHDPLIKAIADETLRKLPQFSAQGLVNTLWGFATLVIKGEECLGQSSWQLICALLEEITRRLPDCTTQELSNSSWACCRLGVRHDGFMAAVADQGLKIVGDYTCQDLANSAMAFAKPNIYHRQFLEALAHHSARKMRQFEAREVSNALWSFTIIGPGVVGPDWLDPALDHFLNLIRMRKYEGWELVQVVNACWPQREELHLWPSLERTFQERVFQRVVHALEAIIGRDQGLQGMAEPAAEAAVAAPIKLLNAGPATHGNLSAAHRLPERLSPLESARRAAQRLIDELQVDFLGPIFTRVAMRQLGLIDPSDLRGTTAFSKGTEPDAHAGPEWGARARAAVAAALKKMREELPFMWFDRFGPHERRVISWIAFDLEVAITSNGLEGHWSEHLKEVGRITGFSLDEHRAMDKRGVETFTRLQEQWRGEVLFTLQDVRKGQEWLQGLFAQHDRAGHTERQALLEVILEIIGAIRRLERKQSQFLQGRAALQPETSIELGLFDGSLGAAVSGQMQVFVCHFCCISCMAAICNFARRFPHVKMHIDYDDCWRTRLLDV</sequence>
<accession>A0A812FVM1</accession>
<gene>
    <name evidence="2" type="primary">RAP</name>
    <name evidence="2" type="ORF">SNAT2548_LOCUS105</name>
</gene>
<dbReference type="GO" id="GO:0035770">
    <property type="term" value="C:ribonucleoprotein granule"/>
    <property type="evidence" value="ECO:0007669"/>
    <property type="project" value="TreeGrafter"/>
</dbReference>
<comment type="caution">
    <text evidence="2">The sequence shown here is derived from an EMBL/GenBank/DDBJ whole genome shotgun (WGS) entry which is preliminary data.</text>
</comment>
<evidence type="ECO:0000313" key="2">
    <source>
        <dbReference type="EMBL" id="CAE6911284.1"/>
    </source>
</evidence>
<feature type="domain" description="RNA-editing substrate-binding complex 6 protein" evidence="1">
    <location>
        <begin position="74"/>
        <end position="319"/>
    </location>
</feature>
<dbReference type="PANTHER" id="PTHR21228">
    <property type="entry name" value="FAST LEU-RICH DOMAIN-CONTAINING"/>
    <property type="match status" value="1"/>
</dbReference>
<dbReference type="Pfam" id="PF26188">
    <property type="entry name" value="RESC6"/>
    <property type="match status" value="1"/>
</dbReference>
<dbReference type="GO" id="GO:0003723">
    <property type="term" value="F:RNA binding"/>
    <property type="evidence" value="ECO:0007669"/>
    <property type="project" value="TreeGrafter"/>
</dbReference>
<dbReference type="Proteomes" id="UP000604046">
    <property type="component" value="Unassembled WGS sequence"/>
</dbReference>
<dbReference type="OrthoDB" id="413408at2759"/>
<dbReference type="AlphaFoldDB" id="A0A812FVM1"/>
<dbReference type="InterPro" id="IPR058917">
    <property type="entry name" value="RESC6_dom"/>
</dbReference>
<dbReference type="GO" id="GO:0000963">
    <property type="term" value="P:mitochondrial RNA processing"/>
    <property type="evidence" value="ECO:0007669"/>
    <property type="project" value="TreeGrafter"/>
</dbReference>
<name>A0A812FVM1_9DINO</name>
<dbReference type="InterPro" id="IPR050870">
    <property type="entry name" value="FAST_kinase"/>
</dbReference>
<dbReference type="EMBL" id="CAJNDS010000002">
    <property type="protein sequence ID" value="CAE6911284.1"/>
    <property type="molecule type" value="Genomic_DNA"/>
</dbReference>
<evidence type="ECO:0000259" key="1">
    <source>
        <dbReference type="Pfam" id="PF26188"/>
    </source>
</evidence>